<gene>
    <name evidence="1" type="ORF">ABZ510_09525</name>
</gene>
<proteinExistence type="predicted"/>
<dbReference type="Gene3D" id="3.90.1140.10">
    <property type="entry name" value="Cyclic phosphodiesterase"/>
    <property type="match status" value="1"/>
</dbReference>
<comment type="caution">
    <text evidence="1">The sequence shown here is derived from an EMBL/GenBank/DDBJ whole genome shotgun (WGS) entry which is preliminary data.</text>
</comment>
<dbReference type="Pfam" id="PF13563">
    <property type="entry name" value="2_5_RNA_ligase2"/>
    <property type="match status" value="1"/>
</dbReference>
<dbReference type="GeneID" id="96245877"/>
<dbReference type="InterPro" id="IPR009097">
    <property type="entry name" value="Cyclic_Pdiesterase"/>
</dbReference>
<name>A0ABV2WMH9_9NOCA</name>
<dbReference type="EMBL" id="JBEYBF010000005">
    <property type="protein sequence ID" value="MEU1952091.1"/>
    <property type="molecule type" value="Genomic_DNA"/>
</dbReference>
<organism evidence="1 2">
    <name type="scientific">Nocardia rhamnosiphila</name>
    <dbReference type="NCBI Taxonomy" id="426716"/>
    <lineage>
        <taxon>Bacteria</taxon>
        <taxon>Bacillati</taxon>
        <taxon>Actinomycetota</taxon>
        <taxon>Actinomycetes</taxon>
        <taxon>Mycobacteriales</taxon>
        <taxon>Nocardiaceae</taxon>
        <taxon>Nocardia</taxon>
    </lineage>
</organism>
<accession>A0ABV2WMH9</accession>
<evidence type="ECO:0000313" key="2">
    <source>
        <dbReference type="Proteomes" id="UP001550628"/>
    </source>
</evidence>
<dbReference type="Proteomes" id="UP001550628">
    <property type="component" value="Unassembled WGS sequence"/>
</dbReference>
<dbReference type="GO" id="GO:0016874">
    <property type="term" value="F:ligase activity"/>
    <property type="evidence" value="ECO:0007669"/>
    <property type="project" value="UniProtKB-KW"/>
</dbReference>
<keyword evidence="1" id="KW-0436">Ligase</keyword>
<dbReference type="RefSeq" id="WP_051714717.1">
    <property type="nucleotide sequence ID" value="NZ_JBEYBD010000007.1"/>
</dbReference>
<keyword evidence="2" id="KW-1185">Reference proteome</keyword>
<reference evidence="1 2" key="1">
    <citation type="submission" date="2024-06" db="EMBL/GenBank/DDBJ databases">
        <title>The Natural Products Discovery Center: Release of the First 8490 Sequenced Strains for Exploring Actinobacteria Biosynthetic Diversity.</title>
        <authorList>
            <person name="Kalkreuter E."/>
            <person name="Kautsar S.A."/>
            <person name="Yang D."/>
            <person name="Bader C.D."/>
            <person name="Teijaro C.N."/>
            <person name="Fluegel L."/>
            <person name="Davis C.M."/>
            <person name="Simpson J.R."/>
            <person name="Lauterbach L."/>
            <person name="Steele A.D."/>
            <person name="Gui C."/>
            <person name="Meng S."/>
            <person name="Li G."/>
            <person name="Viehrig K."/>
            <person name="Ye F."/>
            <person name="Su P."/>
            <person name="Kiefer A.F."/>
            <person name="Nichols A."/>
            <person name="Cepeda A.J."/>
            <person name="Yan W."/>
            <person name="Fan B."/>
            <person name="Jiang Y."/>
            <person name="Adhikari A."/>
            <person name="Zheng C.-J."/>
            <person name="Schuster L."/>
            <person name="Cowan T.M."/>
            <person name="Smanski M.J."/>
            <person name="Chevrette M.G."/>
            <person name="De Carvalho L.P.S."/>
            <person name="Shen B."/>
        </authorList>
    </citation>
    <scope>NUCLEOTIDE SEQUENCE [LARGE SCALE GENOMIC DNA]</scope>
    <source>
        <strain evidence="1 2">NPDC019708</strain>
    </source>
</reference>
<sequence length="250" mass="27737">MNAKGPFPPLFPASTADALAIRENDWSAFRQLGNLADHWTIKYWAPDRIGYYWYLTFEDLELAALAGQCQKGLEHDGIDFVPRDGLHLTLLGLGHADEVSDEQLARIIAVARNRLAEFPAFDLEIGPLAGSRSALRFSVAPWDELLELHRLLREVTAAHLPSCELAETAGFRPHLGIGYINKPVGAAALISDVEGLRTLRPVTVCVAAVELVELRREGHVYRWAVRDRFALRCASPLGRREPASVRRPSA</sequence>
<dbReference type="SUPFAM" id="SSF55144">
    <property type="entry name" value="LigT-like"/>
    <property type="match status" value="1"/>
</dbReference>
<evidence type="ECO:0000313" key="1">
    <source>
        <dbReference type="EMBL" id="MEU1952091.1"/>
    </source>
</evidence>
<protein>
    <submittedName>
        <fullName evidence="1">2'-5' RNA ligase family protein</fullName>
    </submittedName>
</protein>